<protein>
    <submittedName>
        <fullName evidence="2">Helix-turn-helix transcriptional regulator</fullName>
    </submittedName>
</protein>
<dbReference type="EMBL" id="DXBR01000036">
    <property type="protein sequence ID" value="HIZ38896.1"/>
    <property type="molecule type" value="Genomic_DNA"/>
</dbReference>
<gene>
    <name evidence="2" type="ORF">H9968_03070</name>
</gene>
<dbReference type="Proteomes" id="UP000824049">
    <property type="component" value="Unassembled WGS sequence"/>
</dbReference>
<dbReference type="InterPro" id="IPR010982">
    <property type="entry name" value="Lambda_DNA-bd_dom_sf"/>
</dbReference>
<accession>A0A9D2EKA2</accession>
<comment type="caution">
    <text evidence="2">The sequence shown here is derived from an EMBL/GenBank/DDBJ whole genome shotgun (WGS) entry which is preliminary data.</text>
</comment>
<organism evidence="2 3">
    <name type="scientific">Candidatus Anaerobutyricum stercoris</name>
    <dbReference type="NCBI Taxonomy" id="2838457"/>
    <lineage>
        <taxon>Bacteria</taxon>
        <taxon>Bacillati</taxon>
        <taxon>Bacillota</taxon>
        <taxon>Clostridia</taxon>
        <taxon>Lachnospirales</taxon>
        <taxon>Lachnospiraceae</taxon>
        <taxon>Anaerobutyricum</taxon>
    </lineage>
</organism>
<feature type="domain" description="HTH cro/C1-type" evidence="1">
    <location>
        <begin position="7"/>
        <end position="62"/>
    </location>
</feature>
<sequence>MSFTEKLDALMEERGINKSILSKESGIPYTTIAGFYSKGTDNIKLSTLRKLSSYLGCSIDYLADDDSSMPPITIAAHKDGENFTPEELQKIEEYKELLLAARRSKE</sequence>
<dbReference type="GO" id="GO:0003677">
    <property type="term" value="F:DNA binding"/>
    <property type="evidence" value="ECO:0007669"/>
    <property type="project" value="InterPro"/>
</dbReference>
<evidence type="ECO:0000313" key="2">
    <source>
        <dbReference type="EMBL" id="HIZ38896.1"/>
    </source>
</evidence>
<reference evidence="2" key="2">
    <citation type="submission" date="2021-04" db="EMBL/GenBank/DDBJ databases">
        <authorList>
            <person name="Gilroy R."/>
        </authorList>
    </citation>
    <scope>NUCLEOTIDE SEQUENCE</scope>
    <source>
        <strain evidence="2">CHK179-28034</strain>
    </source>
</reference>
<evidence type="ECO:0000313" key="3">
    <source>
        <dbReference type="Proteomes" id="UP000824049"/>
    </source>
</evidence>
<name>A0A9D2EKA2_9FIRM</name>
<dbReference type="AlphaFoldDB" id="A0A9D2EKA2"/>
<dbReference type="InterPro" id="IPR001387">
    <property type="entry name" value="Cro/C1-type_HTH"/>
</dbReference>
<reference evidence="2" key="1">
    <citation type="journal article" date="2021" name="PeerJ">
        <title>Extensive microbial diversity within the chicken gut microbiome revealed by metagenomics and culture.</title>
        <authorList>
            <person name="Gilroy R."/>
            <person name="Ravi A."/>
            <person name="Getino M."/>
            <person name="Pursley I."/>
            <person name="Horton D.L."/>
            <person name="Alikhan N.F."/>
            <person name="Baker D."/>
            <person name="Gharbi K."/>
            <person name="Hall N."/>
            <person name="Watson M."/>
            <person name="Adriaenssens E.M."/>
            <person name="Foster-Nyarko E."/>
            <person name="Jarju S."/>
            <person name="Secka A."/>
            <person name="Antonio M."/>
            <person name="Oren A."/>
            <person name="Chaudhuri R.R."/>
            <person name="La Ragione R."/>
            <person name="Hildebrand F."/>
            <person name="Pallen M.J."/>
        </authorList>
    </citation>
    <scope>NUCLEOTIDE SEQUENCE</scope>
    <source>
        <strain evidence="2">CHK179-28034</strain>
    </source>
</reference>
<dbReference type="PROSITE" id="PS50943">
    <property type="entry name" value="HTH_CROC1"/>
    <property type="match status" value="1"/>
</dbReference>
<dbReference type="Pfam" id="PF13443">
    <property type="entry name" value="HTH_26"/>
    <property type="match status" value="1"/>
</dbReference>
<dbReference type="SUPFAM" id="SSF47413">
    <property type="entry name" value="lambda repressor-like DNA-binding domains"/>
    <property type="match status" value="1"/>
</dbReference>
<dbReference type="CDD" id="cd00093">
    <property type="entry name" value="HTH_XRE"/>
    <property type="match status" value="1"/>
</dbReference>
<evidence type="ECO:0000259" key="1">
    <source>
        <dbReference type="PROSITE" id="PS50943"/>
    </source>
</evidence>
<dbReference type="Gene3D" id="1.10.260.40">
    <property type="entry name" value="lambda repressor-like DNA-binding domains"/>
    <property type="match status" value="1"/>
</dbReference>
<proteinExistence type="predicted"/>
<dbReference type="SMART" id="SM00530">
    <property type="entry name" value="HTH_XRE"/>
    <property type="match status" value="1"/>
</dbReference>